<evidence type="ECO:0000256" key="4">
    <source>
        <dbReference type="ARBA" id="ARBA00022692"/>
    </source>
</evidence>
<dbReference type="Proteomes" id="UP000054248">
    <property type="component" value="Unassembled WGS sequence"/>
</dbReference>
<evidence type="ECO:0000313" key="11">
    <source>
        <dbReference type="Proteomes" id="UP000054248"/>
    </source>
</evidence>
<feature type="transmembrane region" description="Helical" evidence="9">
    <location>
        <begin position="427"/>
        <end position="451"/>
    </location>
</feature>
<dbReference type="EMBL" id="KN822989">
    <property type="protein sequence ID" value="KIO28905.1"/>
    <property type="molecule type" value="Genomic_DNA"/>
</dbReference>
<feature type="transmembrane region" description="Helical" evidence="9">
    <location>
        <begin position="101"/>
        <end position="119"/>
    </location>
</feature>
<keyword evidence="8 9" id="KW-0472">Membrane</keyword>
<dbReference type="NCBIfam" id="TIGR00728">
    <property type="entry name" value="OPT_sfam"/>
    <property type="match status" value="1"/>
</dbReference>
<feature type="transmembrane region" description="Helical" evidence="9">
    <location>
        <begin position="582"/>
        <end position="602"/>
    </location>
</feature>
<feature type="transmembrane region" description="Helical" evidence="9">
    <location>
        <begin position="28"/>
        <end position="48"/>
    </location>
</feature>
<evidence type="ECO:0000256" key="6">
    <source>
        <dbReference type="ARBA" id="ARBA00022927"/>
    </source>
</evidence>
<dbReference type="InterPro" id="IPR004813">
    <property type="entry name" value="OPT"/>
</dbReference>
<keyword evidence="5" id="KW-0571">Peptide transport</keyword>
<keyword evidence="6" id="KW-0653">Protein transport</keyword>
<reference evidence="10 11" key="1">
    <citation type="submission" date="2014-04" db="EMBL/GenBank/DDBJ databases">
        <authorList>
            <consortium name="DOE Joint Genome Institute"/>
            <person name="Kuo A."/>
            <person name="Girlanda M."/>
            <person name="Perotto S."/>
            <person name="Kohler A."/>
            <person name="Nagy L.G."/>
            <person name="Floudas D."/>
            <person name="Copeland A."/>
            <person name="Barry K.W."/>
            <person name="Cichocki N."/>
            <person name="Veneault-Fourrey C."/>
            <person name="LaButti K."/>
            <person name="Lindquist E.A."/>
            <person name="Lipzen A."/>
            <person name="Lundell T."/>
            <person name="Morin E."/>
            <person name="Murat C."/>
            <person name="Sun H."/>
            <person name="Tunlid A."/>
            <person name="Henrissat B."/>
            <person name="Grigoriev I.V."/>
            <person name="Hibbett D.S."/>
            <person name="Martin F."/>
            <person name="Nordberg H.P."/>
            <person name="Cantor M.N."/>
            <person name="Hua S.X."/>
        </authorList>
    </citation>
    <scope>NUCLEOTIDE SEQUENCE [LARGE SCALE GENOMIC DNA]</scope>
    <source>
        <strain evidence="10 11">MUT 4182</strain>
    </source>
</reference>
<keyword evidence="11" id="KW-1185">Reference proteome</keyword>
<evidence type="ECO:0000256" key="7">
    <source>
        <dbReference type="ARBA" id="ARBA00022989"/>
    </source>
</evidence>
<sequence>MEDSPFPEVRASVSNYDDPDMPCLTFRAWFVGIVICLVLSSVNMFFYVRNPAPYWTGPVVVIVGYFGGKLLEKTMPLRYWTIGGYEFSLNPGPFNIKEHTLIYMLGGLILDAGPVAYGMHAIVTWEKRYNQPLSTGFDFLFLLSSQLLGFALVGLCHRLLVSPASAIWPTNLSTCATLNALHAGDDAYSGHRGPKQAKVFAVVTIFALAWAFLPGYLFTALSYFSIFCWIFPKVVVVNQLFGPVSGLGMNIITFDWTQINVAGSPMAIPFWAQLHLFGTFVLVYWIVAPILYYKNVWNSAHFPIFGRSAYDRFARPYNVSRVLDLNTLRFNETAYQEYSPVYLPISFAMTYLLGFAVPPAILIHTVLVYWPNIWSTIRRRNVPDSEPEDIHAKLMRRYPQVPWWWYASVFIVSLLLAVGATKIHPQLLISFGAVILSMIVAAIWVIPVCYISAISGQPAAINLLAQIVPGAIWPERPFLNMFFKTFCIQGIGVGAIFVKAVKLGHYMKVPPRDGFIVQAFGIVLTTLVQTCVKAWIFAGVPDICQPDQSARLVCSNSDVFYTSSIVWGLIGPARQFGKDGVYYGEIYALVGGALLPLLLWGWRRFHPATRLKNFNLAVALTVCTFTPPATGITYASGFVVGCISQWYIRTRKPIIWSKYNYIVSGAMDSGTAIGIVLCFVTLQLPRGGNMVLNWWGNTVWQNSKL</sequence>
<protein>
    <recommendedName>
        <fullName evidence="12">OPT family small oligopeptide transporter</fullName>
    </recommendedName>
</protein>
<feature type="transmembrane region" description="Helical" evidence="9">
    <location>
        <begin position="482"/>
        <end position="503"/>
    </location>
</feature>
<feature type="transmembrane region" description="Helical" evidence="9">
    <location>
        <begin position="659"/>
        <end position="682"/>
    </location>
</feature>
<evidence type="ECO:0000256" key="1">
    <source>
        <dbReference type="ARBA" id="ARBA00004141"/>
    </source>
</evidence>
<evidence type="ECO:0000256" key="8">
    <source>
        <dbReference type="ARBA" id="ARBA00023136"/>
    </source>
</evidence>
<feature type="transmembrane region" description="Helical" evidence="9">
    <location>
        <begin position="274"/>
        <end position="293"/>
    </location>
</feature>
<feature type="transmembrane region" description="Helical" evidence="9">
    <location>
        <begin position="54"/>
        <end position="71"/>
    </location>
</feature>
<reference evidence="11" key="2">
    <citation type="submission" date="2015-01" db="EMBL/GenBank/DDBJ databases">
        <title>Evolutionary Origins and Diversification of the Mycorrhizal Mutualists.</title>
        <authorList>
            <consortium name="DOE Joint Genome Institute"/>
            <consortium name="Mycorrhizal Genomics Consortium"/>
            <person name="Kohler A."/>
            <person name="Kuo A."/>
            <person name="Nagy L.G."/>
            <person name="Floudas D."/>
            <person name="Copeland A."/>
            <person name="Barry K.W."/>
            <person name="Cichocki N."/>
            <person name="Veneault-Fourrey C."/>
            <person name="LaButti K."/>
            <person name="Lindquist E.A."/>
            <person name="Lipzen A."/>
            <person name="Lundell T."/>
            <person name="Morin E."/>
            <person name="Murat C."/>
            <person name="Riley R."/>
            <person name="Ohm R."/>
            <person name="Sun H."/>
            <person name="Tunlid A."/>
            <person name="Henrissat B."/>
            <person name="Grigoriev I.V."/>
            <person name="Hibbett D.S."/>
            <person name="Martin F."/>
        </authorList>
    </citation>
    <scope>NUCLEOTIDE SEQUENCE [LARGE SCALE GENOMIC DNA]</scope>
    <source>
        <strain evidence="11">MUT 4182</strain>
    </source>
</reference>
<dbReference type="HOGENOM" id="CLU_004965_1_1_1"/>
<proteinExistence type="inferred from homology"/>
<dbReference type="Pfam" id="PF03169">
    <property type="entry name" value="OPT"/>
    <property type="match status" value="1"/>
</dbReference>
<dbReference type="InterPro" id="IPR004648">
    <property type="entry name" value="Oligpept_transpt"/>
</dbReference>
<accession>A0A0C3QDA9</accession>
<dbReference type="PANTHER" id="PTHR22601">
    <property type="entry name" value="ISP4 LIKE PROTEIN"/>
    <property type="match status" value="1"/>
</dbReference>
<gene>
    <name evidence="10" type="ORF">M407DRAFT_71280</name>
</gene>
<keyword evidence="4 9" id="KW-0812">Transmembrane</keyword>
<name>A0A0C3QDA9_9AGAM</name>
<evidence type="ECO:0000313" key="10">
    <source>
        <dbReference type="EMBL" id="KIO28905.1"/>
    </source>
</evidence>
<keyword evidence="7 9" id="KW-1133">Transmembrane helix</keyword>
<dbReference type="GO" id="GO:0035673">
    <property type="term" value="F:oligopeptide transmembrane transporter activity"/>
    <property type="evidence" value="ECO:0007669"/>
    <property type="project" value="InterPro"/>
</dbReference>
<comment type="subcellular location">
    <subcellularLocation>
        <location evidence="1">Membrane</location>
        <topology evidence="1">Multi-pass membrane protein</topology>
    </subcellularLocation>
</comment>
<dbReference type="GO" id="GO:0016020">
    <property type="term" value="C:membrane"/>
    <property type="evidence" value="ECO:0007669"/>
    <property type="project" value="UniProtKB-SubCell"/>
</dbReference>
<evidence type="ECO:0000256" key="3">
    <source>
        <dbReference type="ARBA" id="ARBA00022448"/>
    </source>
</evidence>
<comment type="similarity">
    <text evidence="2">Belongs to the oligopeptide OPT transporter family.</text>
</comment>
<dbReference type="AlphaFoldDB" id="A0A0C3QDA9"/>
<feature type="transmembrane region" description="Helical" evidence="9">
    <location>
        <begin position="515"/>
        <end position="538"/>
    </location>
</feature>
<feature type="transmembrane region" description="Helical" evidence="9">
    <location>
        <begin position="614"/>
        <end position="647"/>
    </location>
</feature>
<evidence type="ECO:0000256" key="9">
    <source>
        <dbReference type="SAM" id="Phobius"/>
    </source>
</evidence>
<feature type="transmembrane region" description="Helical" evidence="9">
    <location>
        <begin position="199"/>
        <end position="217"/>
    </location>
</feature>
<dbReference type="NCBIfam" id="TIGR00727">
    <property type="entry name" value="ISP4_OPT"/>
    <property type="match status" value="1"/>
</dbReference>
<evidence type="ECO:0000256" key="2">
    <source>
        <dbReference type="ARBA" id="ARBA00008807"/>
    </source>
</evidence>
<feature type="transmembrane region" description="Helical" evidence="9">
    <location>
        <begin position="348"/>
        <end position="370"/>
    </location>
</feature>
<evidence type="ECO:0008006" key="12">
    <source>
        <dbReference type="Google" id="ProtNLM"/>
    </source>
</evidence>
<keyword evidence="3" id="KW-0813">Transport</keyword>
<dbReference type="OrthoDB" id="9986677at2759"/>
<organism evidence="10 11">
    <name type="scientific">Tulasnella calospora MUT 4182</name>
    <dbReference type="NCBI Taxonomy" id="1051891"/>
    <lineage>
        <taxon>Eukaryota</taxon>
        <taxon>Fungi</taxon>
        <taxon>Dikarya</taxon>
        <taxon>Basidiomycota</taxon>
        <taxon>Agaricomycotina</taxon>
        <taxon>Agaricomycetes</taxon>
        <taxon>Cantharellales</taxon>
        <taxon>Tulasnellaceae</taxon>
        <taxon>Tulasnella</taxon>
    </lineage>
</organism>
<feature type="transmembrane region" description="Helical" evidence="9">
    <location>
        <begin position="139"/>
        <end position="161"/>
    </location>
</feature>
<feature type="transmembrane region" description="Helical" evidence="9">
    <location>
        <begin position="403"/>
        <end position="421"/>
    </location>
</feature>
<evidence type="ECO:0000256" key="5">
    <source>
        <dbReference type="ARBA" id="ARBA00022856"/>
    </source>
</evidence>
<dbReference type="GO" id="GO:0015031">
    <property type="term" value="P:protein transport"/>
    <property type="evidence" value="ECO:0007669"/>
    <property type="project" value="UniProtKB-KW"/>
</dbReference>